<dbReference type="Gene3D" id="3.40.710.10">
    <property type="entry name" value="DD-peptidase/beta-lactamase superfamily"/>
    <property type="match status" value="1"/>
</dbReference>
<dbReference type="SUPFAM" id="SSF56601">
    <property type="entry name" value="beta-lactamase/transpeptidase-like"/>
    <property type="match status" value="1"/>
</dbReference>
<name>A0A3D8ITZ5_9HELI</name>
<dbReference type="EMBL" id="NXLV01000024">
    <property type="protein sequence ID" value="RDU68748.1"/>
    <property type="molecule type" value="Genomic_DNA"/>
</dbReference>
<evidence type="ECO:0000313" key="7">
    <source>
        <dbReference type="EMBL" id="RDU68748.1"/>
    </source>
</evidence>
<proteinExistence type="predicted"/>
<reference evidence="7 8" key="1">
    <citation type="submission" date="2018-04" db="EMBL/GenBank/DDBJ databases">
        <title>Novel Campyloabacter and Helicobacter Species and Strains.</title>
        <authorList>
            <person name="Mannion A.J."/>
            <person name="Shen Z."/>
            <person name="Fox J.G."/>
        </authorList>
    </citation>
    <scope>NUCLEOTIDE SEQUENCE [LARGE SCALE GENOMIC DNA]</scope>
    <source>
        <strain evidence="7 8">MIT 04-9366</strain>
    </source>
</reference>
<dbReference type="PANTHER" id="PTHR30627">
    <property type="entry name" value="PEPTIDOGLYCAN D,D-TRANSPEPTIDASE"/>
    <property type="match status" value="1"/>
</dbReference>
<evidence type="ECO:0000256" key="2">
    <source>
        <dbReference type="ARBA" id="ARBA00022645"/>
    </source>
</evidence>
<dbReference type="GO" id="GO:0008658">
    <property type="term" value="F:penicillin binding"/>
    <property type="evidence" value="ECO:0007669"/>
    <property type="project" value="InterPro"/>
</dbReference>
<evidence type="ECO:0000256" key="4">
    <source>
        <dbReference type="SAM" id="Phobius"/>
    </source>
</evidence>
<keyword evidence="2" id="KW-0378">Hydrolase</keyword>
<dbReference type="OrthoDB" id="9789078at2"/>
<dbReference type="InterPro" id="IPR001460">
    <property type="entry name" value="PCN-bd_Tpept"/>
</dbReference>
<dbReference type="Pfam" id="PF00905">
    <property type="entry name" value="Transpeptidase"/>
    <property type="match status" value="1"/>
</dbReference>
<dbReference type="SUPFAM" id="SSF56519">
    <property type="entry name" value="Penicillin binding protein dimerisation domain"/>
    <property type="match status" value="1"/>
</dbReference>
<keyword evidence="2" id="KW-0121">Carboxypeptidase</keyword>
<protein>
    <submittedName>
        <fullName evidence="7">Penicillin-binding protein 2</fullName>
    </submittedName>
</protein>
<dbReference type="Proteomes" id="UP000257045">
    <property type="component" value="Unassembled WGS sequence"/>
</dbReference>
<dbReference type="GO" id="GO:0071555">
    <property type="term" value="P:cell wall organization"/>
    <property type="evidence" value="ECO:0007669"/>
    <property type="project" value="TreeGrafter"/>
</dbReference>
<keyword evidence="4" id="KW-1133">Transmembrane helix</keyword>
<comment type="subcellular location">
    <subcellularLocation>
        <location evidence="1">Membrane</location>
    </subcellularLocation>
</comment>
<organism evidence="7 8">
    <name type="scientific">Helicobacter brantae</name>
    <dbReference type="NCBI Taxonomy" id="375927"/>
    <lineage>
        <taxon>Bacteria</taxon>
        <taxon>Pseudomonadati</taxon>
        <taxon>Campylobacterota</taxon>
        <taxon>Epsilonproteobacteria</taxon>
        <taxon>Campylobacterales</taxon>
        <taxon>Helicobacteraceae</taxon>
        <taxon>Helicobacter</taxon>
    </lineage>
</organism>
<keyword evidence="4" id="KW-0812">Transmembrane</keyword>
<comment type="caution">
    <text evidence="7">The sequence shown here is derived from an EMBL/GenBank/DDBJ whole genome shotgun (WGS) entry which is preliminary data.</text>
</comment>
<dbReference type="GO" id="GO:0004180">
    <property type="term" value="F:carboxypeptidase activity"/>
    <property type="evidence" value="ECO:0007669"/>
    <property type="project" value="UniProtKB-KW"/>
</dbReference>
<accession>A0A3D8ITZ5</accession>
<dbReference type="Pfam" id="PF03717">
    <property type="entry name" value="PBP_dimer"/>
    <property type="match status" value="1"/>
</dbReference>
<dbReference type="InterPro" id="IPR050515">
    <property type="entry name" value="Beta-lactam/transpept"/>
</dbReference>
<dbReference type="InterPro" id="IPR005311">
    <property type="entry name" value="PBP_dimer"/>
</dbReference>
<evidence type="ECO:0000256" key="1">
    <source>
        <dbReference type="ARBA" id="ARBA00004370"/>
    </source>
</evidence>
<feature type="domain" description="Penicillin-binding protein dimerisation" evidence="6">
    <location>
        <begin position="50"/>
        <end position="210"/>
    </location>
</feature>
<gene>
    <name evidence="7" type="ORF">CQA58_08060</name>
</gene>
<evidence type="ECO:0000259" key="5">
    <source>
        <dbReference type="Pfam" id="PF00905"/>
    </source>
</evidence>
<feature type="transmembrane region" description="Helical" evidence="4">
    <location>
        <begin position="12"/>
        <end position="32"/>
    </location>
</feature>
<sequence>MQEPSDIKTKYIFFTLVGFFAISVAFICIMLSRITPDKRPINLKTTKIDYATRGDIYSNDGFSMATSEKLYKVSINPKNISPDKFELFINLFSIYSDIPKQTILEKLKNAKGYTTISYNIPTLKATSLKLLNSKLNQYNVFQEYEENGKVYQKMGISIQLSGYSRKYPYGDTMEPLLGYTQKLENQKITKVIGVKGSEKGADDYLKSKKDGYSSGYRDIGFTIIANNYSTQVSKVDGLNITLTIPLRLQKKLEELIDTQNKRLQAKEILVGIMDSQSGKILSIASSQRFDPKNIKKSDYPSLNISATETSFEAGSIIKPIIYAILLQKQLINPTQVIDLNNGIYKIGRHTIRDDHPLKSATPPQILIKSSNIGMIKLTQELGSQDFLDALKAYGFGSPTGIDLPQEALGVLPDIAKLKGSYKASVSYGYGFRATFMQLLRAYASFSNGGLLITPKTIDYLSSPEGERYKIKTPPPTRVISKSTAFEVQKILQDITTQGTGKKAYVSEVKMGGKTGTARIFIDGKYTQRYNSSFFGFASDERKSYTIGIVVFDPNVNEGYYGSQTAAPIFKEVVELLIKEKYLKTSKSPQTP</sequence>
<dbReference type="RefSeq" id="WP_115570199.1">
    <property type="nucleotide sequence ID" value="NZ_NXLV01000024.1"/>
</dbReference>
<feature type="domain" description="Penicillin-binding protein transpeptidase" evidence="5">
    <location>
        <begin position="270"/>
        <end position="573"/>
    </location>
</feature>
<evidence type="ECO:0000259" key="6">
    <source>
        <dbReference type="Pfam" id="PF03717"/>
    </source>
</evidence>
<keyword evidence="3 4" id="KW-0472">Membrane</keyword>
<dbReference type="GO" id="GO:0005886">
    <property type="term" value="C:plasma membrane"/>
    <property type="evidence" value="ECO:0007669"/>
    <property type="project" value="TreeGrafter"/>
</dbReference>
<dbReference type="InterPro" id="IPR036138">
    <property type="entry name" value="PBP_dimer_sf"/>
</dbReference>
<dbReference type="AlphaFoldDB" id="A0A3D8ITZ5"/>
<evidence type="ECO:0000313" key="8">
    <source>
        <dbReference type="Proteomes" id="UP000257045"/>
    </source>
</evidence>
<dbReference type="Gene3D" id="3.30.450.330">
    <property type="match status" value="1"/>
</dbReference>
<dbReference type="Gene3D" id="3.90.1310.10">
    <property type="entry name" value="Penicillin-binding protein 2a (Domain 2)"/>
    <property type="match status" value="1"/>
</dbReference>
<dbReference type="InterPro" id="IPR012338">
    <property type="entry name" value="Beta-lactam/transpept-like"/>
</dbReference>
<dbReference type="PANTHER" id="PTHR30627:SF1">
    <property type="entry name" value="PEPTIDOGLYCAN D,D-TRANSPEPTIDASE FTSI"/>
    <property type="match status" value="1"/>
</dbReference>
<keyword evidence="8" id="KW-1185">Reference proteome</keyword>
<evidence type="ECO:0000256" key="3">
    <source>
        <dbReference type="ARBA" id="ARBA00023136"/>
    </source>
</evidence>
<keyword evidence="2" id="KW-0645">Protease</keyword>